<proteinExistence type="predicted"/>
<dbReference type="Proteomes" id="UP001211065">
    <property type="component" value="Unassembled WGS sequence"/>
</dbReference>
<reference evidence="1" key="1">
    <citation type="submission" date="2020-05" db="EMBL/GenBank/DDBJ databases">
        <title>Phylogenomic resolution of chytrid fungi.</title>
        <authorList>
            <person name="Stajich J.E."/>
            <person name="Amses K."/>
            <person name="Simmons R."/>
            <person name="Seto K."/>
            <person name="Myers J."/>
            <person name="Bonds A."/>
            <person name="Quandt C.A."/>
            <person name="Barry K."/>
            <person name="Liu P."/>
            <person name="Grigoriev I."/>
            <person name="Longcore J.E."/>
            <person name="James T.Y."/>
        </authorList>
    </citation>
    <scope>NUCLEOTIDE SEQUENCE</scope>
    <source>
        <strain evidence="1">JEL0476</strain>
    </source>
</reference>
<accession>A0AAD5XXM2</accession>
<evidence type="ECO:0000313" key="2">
    <source>
        <dbReference type="Proteomes" id="UP001211065"/>
    </source>
</evidence>
<sequence length="142" mass="16567">MNNNNHKRKYVDDAAEVEELNKSYFNNRIRTTQNSLEFSQHTQNNLFDVNFLFKKKLKLNNDAESISSETSSLGSPSYSIINSQLHTLHLLKMQRENKLVDSDPNFMKSELEDETFIEGVKNNLMQDVVFYPFNSILKELRG</sequence>
<gene>
    <name evidence="1" type="ORF">HK099_005422</name>
</gene>
<keyword evidence="2" id="KW-1185">Reference proteome</keyword>
<dbReference type="AlphaFoldDB" id="A0AAD5XXM2"/>
<name>A0AAD5XXM2_9FUNG</name>
<comment type="caution">
    <text evidence="1">The sequence shown here is derived from an EMBL/GenBank/DDBJ whole genome shotgun (WGS) entry which is preliminary data.</text>
</comment>
<dbReference type="EMBL" id="JADGJW010000420">
    <property type="protein sequence ID" value="KAJ3217588.1"/>
    <property type="molecule type" value="Genomic_DNA"/>
</dbReference>
<evidence type="ECO:0000313" key="1">
    <source>
        <dbReference type="EMBL" id="KAJ3217588.1"/>
    </source>
</evidence>
<protein>
    <submittedName>
        <fullName evidence="1">Uncharacterized protein</fullName>
    </submittedName>
</protein>
<organism evidence="1 2">
    <name type="scientific">Clydaea vesicula</name>
    <dbReference type="NCBI Taxonomy" id="447962"/>
    <lineage>
        <taxon>Eukaryota</taxon>
        <taxon>Fungi</taxon>
        <taxon>Fungi incertae sedis</taxon>
        <taxon>Chytridiomycota</taxon>
        <taxon>Chytridiomycota incertae sedis</taxon>
        <taxon>Chytridiomycetes</taxon>
        <taxon>Lobulomycetales</taxon>
        <taxon>Lobulomycetaceae</taxon>
        <taxon>Clydaea</taxon>
    </lineage>
</organism>